<comment type="caution">
    <text evidence="1">The sequence shown here is derived from an EMBL/GenBank/DDBJ whole genome shotgun (WGS) entry which is preliminary data.</text>
</comment>
<accession>A0A0C1CD05</accession>
<name>A0A0C1CD05_9BACT</name>
<sequence length="242" mass="27420">MMKFATAKEHRDFFQKNHLIEFADLLSSNQAISMANELESALGQRLNMSAAKVGGCSSEKLFLNGRDLSRSSDILRKAVSQPQLAHIASELFEKRPIRLGFDQFFPVYHVPFQKEGKIYRNFLNQTRTLTEVSCIQGTLGGLMLALPTKHTIETPVVAEESVPSSVSIFPSQPCSGVFFAADLPLDFDSPKRKDLYYLLIVYTESSPVYIANREDPLFHTLKLLEYGYGDRLSERYHPTVYR</sequence>
<organism evidence="1 2">
    <name type="scientific">Parachlamydia acanthamoebae</name>
    <dbReference type="NCBI Taxonomy" id="83552"/>
    <lineage>
        <taxon>Bacteria</taxon>
        <taxon>Pseudomonadati</taxon>
        <taxon>Chlamydiota</taxon>
        <taxon>Chlamydiia</taxon>
        <taxon>Parachlamydiales</taxon>
        <taxon>Parachlamydiaceae</taxon>
        <taxon>Parachlamydia</taxon>
    </lineage>
</organism>
<dbReference type="AlphaFoldDB" id="A0A0C1CD05"/>
<dbReference type="Proteomes" id="UP000031307">
    <property type="component" value="Unassembled WGS sequence"/>
</dbReference>
<dbReference type="PATRIC" id="fig|83552.4.peg.39"/>
<proteinExistence type="predicted"/>
<dbReference type="EMBL" id="JSAM01000006">
    <property type="protein sequence ID" value="KIA78735.1"/>
    <property type="molecule type" value="Genomic_DNA"/>
</dbReference>
<evidence type="ECO:0000313" key="2">
    <source>
        <dbReference type="Proteomes" id="UP000031307"/>
    </source>
</evidence>
<evidence type="ECO:0000313" key="1">
    <source>
        <dbReference type="EMBL" id="KIA78735.1"/>
    </source>
</evidence>
<protein>
    <submittedName>
        <fullName evidence="1">Uncharacterized protein</fullName>
    </submittedName>
</protein>
<gene>
    <name evidence="1" type="ORF">DB43_DL00050</name>
</gene>
<reference evidence="1 2" key="1">
    <citation type="journal article" date="2014" name="Mol. Biol. Evol.">
        <title>Massive expansion of Ubiquitination-related gene families within the Chlamydiae.</title>
        <authorList>
            <person name="Domman D."/>
            <person name="Collingro A."/>
            <person name="Lagkouvardos I."/>
            <person name="Gehre L."/>
            <person name="Weinmaier T."/>
            <person name="Rattei T."/>
            <person name="Subtil A."/>
            <person name="Horn M."/>
        </authorList>
    </citation>
    <scope>NUCLEOTIDE SEQUENCE [LARGE SCALE GENOMIC DNA]</scope>
    <source>
        <strain evidence="1 2">OEW1</strain>
    </source>
</reference>